<dbReference type="AlphaFoldDB" id="A0A090F1V7"/>
<protein>
    <recommendedName>
        <fullName evidence="3">Amine oxidase domain-containing protein</fullName>
    </recommendedName>
</protein>
<dbReference type="GO" id="GO:0016491">
    <property type="term" value="F:oxidoreductase activity"/>
    <property type="evidence" value="ECO:0007669"/>
    <property type="project" value="TreeGrafter"/>
</dbReference>
<dbReference type="InterPro" id="IPR036188">
    <property type="entry name" value="FAD/NAD-bd_sf"/>
</dbReference>
<dbReference type="Pfam" id="PF13450">
    <property type="entry name" value="NAD_binding_8"/>
    <property type="match status" value="1"/>
</dbReference>
<reference evidence="1 2" key="1">
    <citation type="submission" date="2014-08" db="EMBL/GenBank/DDBJ databases">
        <authorList>
            <person name="Moulin Lionel"/>
        </authorList>
    </citation>
    <scope>NUCLEOTIDE SEQUENCE [LARGE SCALE GENOMIC DNA]</scope>
</reference>
<dbReference type="InterPro" id="IPR050464">
    <property type="entry name" value="Zeta_carotene_desat/Oxidored"/>
</dbReference>
<dbReference type="EMBL" id="CCNB01000012">
    <property type="protein sequence ID" value="CDX35486.1"/>
    <property type="molecule type" value="Genomic_DNA"/>
</dbReference>
<dbReference type="PRINTS" id="PR00419">
    <property type="entry name" value="ADXRDTASE"/>
</dbReference>
<dbReference type="Proteomes" id="UP000046373">
    <property type="component" value="Unassembled WGS sequence"/>
</dbReference>
<dbReference type="SUPFAM" id="SSF51905">
    <property type="entry name" value="FAD/NAD(P)-binding domain"/>
    <property type="match status" value="1"/>
</dbReference>
<evidence type="ECO:0000313" key="2">
    <source>
        <dbReference type="Proteomes" id="UP000046373"/>
    </source>
</evidence>
<dbReference type="Gene3D" id="3.50.50.60">
    <property type="entry name" value="FAD/NAD(P)-binding domain"/>
    <property type="match status" value="1"/>
</dbReference>
<sequence>MLSRSRNQPDLDVAIIGAGPAGLRTAYHLRESGLRVKVFEALPHVGGRTRTDHVAGEDINIGGHVRLCWY</sequence>
<evidence type="ECO:0008006" key="3">
    <source>
        <dbReference type="Google" id="ProtNLM"/>
    </source>
</evidence>
<evidence type="ECO:0000313" key="1">
    <source>
        <dbReference type="EMBL" id="CDX35486.1"/>
    </source>
</evidence>
<proteinExistence type="predicted"/>
<dbReference type="PANTHER" id="PTHR42923">
    <property type="entry name" value="PROTOPORPHYRINOGEN OXIDASE"/>
    <property type="match status" value="1"/>
</dbReference>
<name>A0A090F1V7_MESPL</name>
<accession>A0A090F1V7</accession>
<organism evidence="1 2">
    <name type="scientific">Mesorhizobium plurifarium</name>
    <dbReference type="NCBI Taxonomy" id="69974"/>
    <lineage>
        <taxon>Bacteria</taxon>
        <taxon>Pseudomonadati</taxon>
        <taxon>Pseudomonadota</taxon>
        <taxon>Alphaproteobacteria</taxon>
        <taxon>Hyphomicrobiales</taxon>
        <taxon>Phyllobacteriaceae</taxon>
        <taxon>Mesorhizobium</taxon>
    </lineage>
</organism>
<gene>
    <name evidence="1" type="ORF">MPLDJ20_20216</name>
</gene>